<feature type="transmembrane region" description="Helical" evidence="7">
    <location>
        <begin position="129"/>
        <end position="148"/>
    </location>
</feature>
<evidence type="ECO:0000256" key="3">
    <source>
        <dbReference type="ARBA" id="ARBA00022475"/>
    </source>
</evidence>
<dbReference type="Pfam" id="PF00924">
    <property type="entry name" value="MS_channel_2nd"/>
    <property type="match status" value="1"/>
</dbReference>
<dbReference type="InterPro" id="IPR011066">
    <property type="entry name" value="MscS_channel_C_sf"/>
</dbReference>
<dbReference type="InterPro" id="IPR010920">
    <property type="entry name" value="LSM_dom_sf"/>
</dbReference>
<sequence length="313" mass="32966">MVDQLLLSLSGLVRAAAPDTGGTGFWHWVLGTPLLIVVTLVGAVVLRWVLHRVIDRMVAGATSRSAARLTTIPGRAGRALAAAAGAAHERHVQRTQTMGSLLRSITTFLVYGIALLTVMSLVGLPLGPLLASAGVGGVALGFGAQSLVKDFLSGIFMIVEDQYGVGDVVDSGEVVGTVEEVSLRVTRLRDANGVVWYVRNGEILRIGNKSQGWSTAIVDLPVSARQDIPRVLAVVTQALAGLEDEEPWDDSLLEAPNVVGVESVVGGVATVRVIAKCAPNDNFGVQREIRERALRAFEEHGVAVPVTVLPPAP</sequence>
<dbReference type="PANTHER" id="PTHR30460:SF0">
    <property type="entry name" value="MODERATE CONDUCTANCE MECHANOSENSITIVE CHANNEL YBIO"/>
    <property type="match status" value="1"/>
</dbReference>
<keyword evidence="5 7" id="KW-1133">Transmembrane helix</keyword>
<proteinExistence type="inferred from homology"/>
<dbReference type="RefSeq" id="WP_246060995.1">
    <property type="nucleotide sequence ID" value="NZ_BAAAPR010000018.1"/>
</dbReference>
<dbReference type="InterPro" id="IPR049278">
    <property type="entry name" value="MS_channel_C"/>
</dbReference>
<reference evidence="11 12" key="1">
    <citation type="submission" date="2019-06" db="EMBL/GenBank/DDBJ databases">
        <title>Sequencing the genomes of 1000 actinobacteria strains.</title>
        <authorList>
            <person name="Klenk H.-P."/>
        </authorList>
    </citation>
    <scope>NUCLEOTIDE SEQUENCE [LARGE SCALE GENOMIC DNA]</scope>
    <source>
        <strain evidence="11 12">DSM 18607</strain>
    </source>
</reference>
<keyword evidence="12" id="KW-1185">Reference proteome</keyword>
<dbReference type="SUPFAM" id="SSF82861">
    <property type="entry name" value="Mechanosensitive channel protein MscS (YggB), transmembrane region"/>
    <property type="match status" value="1"/>
</dbReference>
<dbReference type="Pfam" id="PF21088">
    <property type="entry name" value="MS_channel_1st"/>
    <property type="match status" value="1"/>
</dbReference>
<dbReference type="GO" id="GO:0005886">
    <property type="term" value="C:plasma membrane"/>
    <property type="evidence" value="ECO:0007669"/>
    <property type="project" value="UniProtKB-SubCell"/>
</dbReference>
<evidence type="ECO:0000313" key="11">
    <source>
        <dbReference type="EMBL" id="TQJ07106.1"/>
    </source>
</evidence>
<evidence type="ECO:0000256" key="7">
    <source>
        <dbReference type="SAM" id="Phobius"/>
    </source>
</evidence>
<dbReference type="Pfam" id="PF21082">
    <property type="entry name" value="MS_channel_3rd"/>
    <property type="match status" value="1"/>
</dbReference>
<keyword evidence="4 7" id="KW-0812">Transmembrane</keyword>
<feature type="domain" description="Mechanosensitive ion channel MscS" evidence="8">
    <location>
        <begin position="147"/>
        <end position="208"/>
    </location>
</feature>
<dbReference type="FunFam" id="2.30.30.60:FF:000001">
    <property type="entry name" value="MscS Mechanosensitive ion channel"/>
    <property type="match status" value="1"/>
</dbReference>
<evidence type="ECO:0000256" key="1">
    <source>
        <dbReference type="ARBA" id="ARBA00004651"/>
    </source>
</evidence>
<gene>
    <name evidence="11" type="ORF">FB458_0155</name>
</gene>
<dbReference type="GO" id="GO:0008381">
    <property type="term" value="F:mechanosensitive monoatomic ion channel activity"/>
    <property type="evidence" value="ECO:0007669"/>
    <property type="project" value="InterPro"/>
</dbReference>
<evidence type="ECO:0000313" key="12">
    <source>
        <dbReference type="Proteomes" id="UP000317893"/>
    </source>
</evidence>
<dbReference type="InterPro" id="IPR011014">
    <property type="entry name" value="MscS_channel_TM-2"/>
</dbReference>
<feature type="domain" description="Mechanosensitive ion channel transmembrane helices 2/3" evidence="10">
    <location>
        <begin position="105"/>
        <end position="145"/>
    </location>
</feature>
<dbReference type="Gene3D" id="3.30.70.100">
    <property type="match status" value="1"/>
</dbReference>
<organism evidence="11 12">
    <name type="scientific">Lapillicoccus jejuensis</name>
    <dbReference type="NCBI Taxonomy" id="402171"/>
    <lineage>
        <taxon>Bacteria</taxon>
        <taxon>Bacillati</taxon>
        <taxon>Actinomycetota</taxon>
        <taxon>Actinomycetes</taxon>
        <taxon>Micrococcales</taxon>
        <taxon>Intrasporangiaceae</taxon>
        <taxon>Lapillicoccus</taxon>
    </lineage>
</organism>
<dbReference type="Gene3D" id="1.10.287.1260">
    <property type="match status" value="1"/>
</dbReference>
<feature type="transmembrane region" description="Helical" evidence="7">
    <location>
        <begin position="100"/>
        <end position="123"/>
    </location>
</feature>
<keyword evidence="6 7" id="KW-0472">Membrane</keyword>
<dbReference type="SUPFAM" id="SSF82689">
    <property type="entry name" value="Mechanosensitive channel protein MscS (YggB), C-terminal domain"/>
    <property type="match status" value="1"/>
</dbReference>
<dbReference type="Proteomes" id="UP000317893">
    <property type="component" value="Unassembled WGS sequence"/>
</dbReference>
<comment type="similarity">
    <text evidence="2">Belongs to the MscS (TC 1.A.23) family.</text>
</comment>
<feature type="transmembrane region" description="Helical" evidence="7">
    <location>
        <begin position="25"/>
        <end position="50"/>
    </location>
</feature>
<dbReference type="InterPro" id="IPR049142">
    <property type="entry name" value="MS_channel_1st"/>
</dbReference>
<name>A0A542DVL7_9MICO</name>
<dbReference type="InterPro" id="IPR006685">
    <property type="entry name" value="MscS_channel_2nd"/>
</dbReference>
<evidence type="ECO:0000256" key="5">
    <source>
        <dbReference type="ARBA" id="ARBA00022989"/>
    </source>
</evidence>
<evidence type="ECO:0000259" key="8">
    <source>
        <dbReference type="Pfam" id="PF00924"/>
    </source>
</evidence>
<dbReference type="InterPro" id="IPR023408">
    <property type="entry name" value="MscS_beta-dom_sf"/>
</dbReference>
<protein>
    <submittedName>
        <fullName evidence="11">Small conductance mechanosensitive channel</fullName>
    </submittedName>
</protein>
<dbReference type="Gene3D" id="2.30.30.60">
    <property type="match status" value="1"/>
</dbReference>
<comment type="caution">
    <text evidence="11">The sequence shown here is derived from an EMBL/GenBank/DDBJ whole genome shotgun (WGS) entry which is preliminary data.</text>
</comment>
<dbReference type="AlphaFoldDB" id="A0A542DVL7"/>
<evidence type="ECO:0000259" key="10">
    <source>
        <dbReference type="Pfam" id="PF21088"/>
    </source>
</evidence>
<dbReference type="EMBL" id="VFMN01000001">
    <property type="protein sequence ID" value="TQJ07106.1"/>
    <property type="molecule type" value="Genomic_DNA"/>
</dbReference>
<evidence type="ECO:0000256" key="2">
    <source>
        <dbReference type="ARBA" id="ARBA00008017"/>
    </source>
</evidence>
<feature type="domain" description="Mechanosensitive ion channel MscS C-terminal" evidence="9">
    <location>
        <begin position="237"/>
        <end position="303"/>
    </location>
</feature>
<keyword evidence="3" id="KW-1003">Cell membrane</keyword>
<dbReference type="PANTHER" id="PTHR30460">
    <property type="entry name" value="MODERATE CONDUCTANCE MECHANOSENSITIVE CHANNEL YBIO"/>
    <property type="match status" value="1"/>
</dbReference>
<comment type="subcellular location">
    <subcellularLocation>
        <location evidence="1">Cell membrane</location>
        <topology evidence="1">Multi-pass membrane protein</topology>
    </subcellularLocation>
</comment>
<dbReference type="SUPFAM" id="SSF50182">
    <property type="entry name" value="Sm-like ribonucleoproteins"/>
    <property type="match status" value="1"/>
</dbReference>
<evidence type="ECO:0000259" key="9">
    <source>
        <dbReference type="Pfam" id="PF21082"/>
    </source>
</evidence>
<evidence type="ECO:0000256" key="4">
    <source>
        <dbReference type="ARBA" id="ARBA00022692"/>
    </source>
</evidence>
<evidence type="ECO:0000256" key="6">
    <source>
        <dbReference type="ARBA" id="ARBA00023136"/>
    </source>
</evidence>
<dbReference type="InterPro" id="IPR045276">
    <property type="entry name" value="YbiO_bact"/>
</dbReference>
<accession>A0A542DVL7</accession>